<gene>
    <name evidence="11" type="ORF">OHK93_001831</name>
</gene>
<dbReference type="SMART" id="SM00389">
    <property type="entry name" value="HOX"/>
    <property type="match status" value="1"/>
</dbReference>
<evidence type="ECO:0000256" key="2">
    <source>
        <dbReference type="ARBA" id="ARBA00023125"/>
    </source>
</evidence>
<evidence type="ECO:0000256" key="1">
    <source>
        <dbReference type="ARBA" id="ARBA00023015"/>
    </source>
</evidence>
<keyword evidence="1" id="KW-0805">Transcription regulation</keyword>
<evidence type="ECO:0000256" key="8">
    <source>
        <dbReference type="RuleBase" id="RU000682"/>
    </source>
</evidence>
<dbReference type="PROSITE" id="PS50071">
    <property type="entry name" value="HOMEOBOX_2"/>
    <property type="match status" value="1"/>
</dbReference>
<dbReference type="GO" id="GO:0000981">
    <property type="term" value="F:DNA-binding transcription factor activity, RNA polymerase II-specific"/>
    <property type="evidence" value="ECO:0007669"/>
    <property type="project" value="InterPro"/>
</dbReference>
<feature type="compositionally biased region" description="Polar residues" evidence="9">
    <location>
        <begin position="495"/>
        <end position="517"/>
    </location>
</feature>
<dbReference type="Proteomes" id="UP001161017">
    <property type="component" value="Unassembled WGS sequence"/>
</dbReference>
<dbReference type="CDD" id="cd00086">
    <property type="entry name" value="homeodomain"/>
    <property type="match status" value="1"/>
</dbReference>
<proteinExistence type="inferred from homology"/>
<dbReference type="Pfam" id="PF00046">
    <property type="entry name" value="Homeodomain"/>
    <property type="match status" value="1"/>
</dbReference>
<evidence type="ECO:0000256" key="5">
    <source>
        <dbReference type="ARBA" id="ARBA00023242"/>
    </source>
</evidence>
<dbReference type="PANTHER" id="PTHR24326">
    <property type="entry name" value="HOMEOBOX-LEUCINE ZIPPER PROTEIN"/>
    <property type="match status" value="1"/>
</dbReference>
<accession>A0AA43QR45</accession>
<feature type="region of interest" description="Disordered" evidence="9">
    <location>
        <begin position="131"/>
        <end position="176"/>
    </location>
</feature>
<keyword evidence="12" id="KW-1185">Reference proteome</keyword>
<feature type="compositionally biased region" description="Basic residues" evidence="9">
    <location>
        <begin position="131"/>
        <end position="143"/>
    </location>
</feature>
<evidence type="ECO:0000313" key="11">
    <source>
        <dbReference type="EMBL" id="MDI1490627.1"/>
    </source>
</evidence>
<comment type="similarity">
    <text evidence="6">Belongs to the HD-ZIP homeobox family. Class I subfamily.</text>
</comment>
<evidence type="ECO:0000256" key="4">
    <source>
        <dbReference type="ARBA" id="ARBA00023163"/>
    </source>
</evidence>
<sequence>MAEPMFGAAQPSDPNSEWAQFDFGQQQLRAYPAPDLDFQTSNPITNYQQPSYADYTVNNHAVQYDGHGQAIFQQPSGTDAENAQPRLTQDQIAALENTFVEAPKPKMEHKKNLAERLGLELPRVNHWFQNRRQKAKSQRHHSKQKSDVSSSDGPSGGIAQTLSLPTSETPISSTTLYGQQAPFPATEFSPDFHLDGTHSFPQSFDMHPTAAVNFNTSHDSHGYHAQPVGLDDGLIAGPVWMNELQHMPTGESYGSSAVDHQAITSISPESLTGSHSLLANASDSKPDHINQPFPHSHVMGSGFLDNLSSQTLDSNTSSICDTNNLMTPPTNTPPLPWLTSEFDGRRTSDSSELAHNVEGMHIQQNQSGLGLFDAKVNRSTESHMTSATGIATPEASPEQVISKSVPPSDIASRRKRQKPAALRPDSGRSASFAGPVLGSPHARTPSTSLAHPNQVRRIQSQGQTLNHQYRVQKNTAMPAQISPRNLQAYFDKQTTPQTYKHSTPESANNSPTTIQTLPNRPSASAASANRSPAEYQHEFHVARPNNRWNSNSASSYQIPHHANSSVPDLHVATSLPSNPLVHGSASGLPSQQYSHAVSYHCPPQSAPPHQTSFFDNSPINQNGPFQPPGPHGPFFPAVSHGLDLGSPAMHQPTPFAPQHSHSYLSSHLPPFAPVYQFPQESPATSNLSQTLFAGLYPSQISEPTIPPPELDIRVDVGPEPKLASRFDKFEFNHTFADKYAQQGEKK</sequence>
<feature type="DNA-binding region" description="Homeobox" evidence="7">
    <location>
        <begin position="80"/>
        <end position="139"/>
    </location>
</feature>
<dbReference type="InterPro" id="IPR045224">
    <property type="entry name" value="HDZip_class_I_plant"/>
</dbReference>
<evidence type="ECO:0000256" key="6">
    <source>
        <dbReference type="ARBA" id="ARBA00025748"/>
    </source>
</evidence>
<feature type="region of interest" description="Disordered" evidence="9">
    <location>
        <begin position="380"/>
        <end position="461"/>
    </location>
</feature>
<evidence type="ECO:0000259" key="10">
    <source>
        <dbReference type="PROSITE" id="PS50071"/>
    </source>
</evidence>
<dbReference type="GO" id="GO:0005634">
    <property type="term" value="C:nucleus"/>
    <property type="evidence" value="ECO:0007669"/>
    <property type="project" value="UniProtKB-SubCell"/>
</dbReference>
<keyword evidence="3 7" id="KW-0371">Homeobox</keyword>
<evidence type="ECO:0000256" key="9">
    <source>
        <dbReference type="SAM" id="MobiDB-lite"/>
    </source>
</evidence>
<dbReference type="GO" id="GO:0043565">
    <property type="term" value="F:sequence-specific DNA binding"/>
    <property type="evidence" value="ECO:0007669"/>
    <property type="project" value="TreeGrafter"/>
</dbReference>
<feature type="region of interest" description="Disordered" evidence="9">
    <location>
        <begin position="495"/>
        <end position="536"/>
    </location>
</feature>
<dbReference type="AlphaFoldDB" id="A0AA43QR45"/>
<comment type="caution">
    <text evidence="11">The sequence shown here is derived from an EMBL/GenBank/DDBJ whole genome shotgun (WGS) entry which is preliminary data.</text>
</comment>
<feature type="compositionally biased region" description="Low complexity" evidence="9">
    <location>
        <begin position="518"/>
        <end position="533"/>
    </location>
</feature>
<dbReference type="PANTHER" id="PTHR24326:SF606">
    <property type="entry name" value="HOMEOBOX-LEUCINE ZIPPER PROTEIN ATHB-54"/>
    <property type="match status" value="1"/>
</dbReference>
<feature type="compositionally biased region" description="Polar residues" evidence="9">
    <location>
        <begin position="444"/>
        <end position="461"/>
    </location>
</feature>
<dbReference type="InterPro" id="IPR009057">
    <property type="entry name" value="Homeodomain-like_sf"/>
</dbReference>
<dbReference type="EMBL" id="JAPUFD010000012">
    <property type="protein sequence ID" value="MDI1490627.1"/>
    <property type="molecule type" value="Genomic_DNA"/>
</dbReference>
<feature type="domain" description="Homeobox" evidence="10">
    <location>
        <begin position="78"/>
        <end position="138"/>
    </location>
</feature>
<keyword evidence="5 7" id="KW-0539">Nucleus</keyword>
<evidence type="ECO:0000313" key="12">
    <source>
        <dbReference type="Proteomes" id="UP001161017"/>
    </source>
</evidence>
<dbReference type="InterPro" id="IPR017970">
    <property type="entry name" value="Homeobox_CS"/>
</dbReference>
<dbReference type="InterPro" id="IPR001356">
    <property type="entry name" value="HD"/>
</dbReference>
<reference evidence="11" key="1">
    <citation type="journal article" date="2023" name="Genome Biol. Evol.">
        <title>First Whole Genome Sequence and Flow Cytometry Genome Size Data for the Lichen-Forming Fungus Ramalina farinacea (Ascomycota).</title>
        <authorList>
            <person name="Llewellyn T."/>
            <person name="Mian S."/>
            <person name="Hill R."/>
            <person name="Leitch I.J."/>
            <person name="Gaya E."/>
        </authorList>
    </citation>
    <scope>NUCLEOTIDE SEQUENCE</scope>
    <source>
        <strain evidence="11">LIQ254RAFAR</strain>
    </source>
</reference>
<dbReference type="SUPFAM" id="SSF46689">
    <property type="entry name" value="Homeodomain-like"/>
    <property type="match status" value="1"/>
</dbReference>
<evidence type="ECO:0000256" key="7">
    <source>
        <dbReference type="PROSITE-ProRule" id="PRU00108"/>
    </source>
</evidence>
<feature type="compositionally biased region" description="Polar residues" evidence="9">
    <location>
        <begin position="158"/>
        <end position="176"/>
    </location>
</feature>
<dbReference type="GO" id="GO:0045893">
    <property type="term" value="P:positive regulation of DNA-templated transcription"/>
    <property type="evidence" value="ECO:0007669"/>
    <property type="project" value="TreeGrafter"/>
</dbReference>
<evidence type="ECO:0000256" key="3">
    <source>
        <dbReference type="ARBA" id="ARBA00023155"/>
    </source>
</evidence>
<dbReference type="Gene3D" id="1.10.10.60">
    <property type="entry name" value="Homeodomain-like"/>
    <property type="match status" value="1"/>
</dbReference>
<comment type="subcellular location">
    <subcellularLocation>
        <location evidence="7 8">Nucleus</location>
    </subcellularLocation>
</comment>
<name>A0AA43QR45_9LECA</name>
<organism evidence="11 12">
    <name type="scientific">Ramalina farinacea</name>
    <dbReference type="NCBI Taxonomy" id="258253"/>
    <lineage>
        <taxon>Eukaryota</taxon>
        <taxon>Fungi</taxon>
        <taxon>Dikarya</taxon>
        <taxon>Ascomycota</taxon>
        <taxon>Pezizomycotina</taxon>
        <taxon>Lecanoromycetes</taxon>
        <taxon>OSLEUM clade</taxon>
        <taxon>Lecanoromycetidae</taxon>
        <taxon>Lecanorales</taxon>
        <taxon>Lecanorineae</taxon>
        <taxon>Ramalinaceae</taxon>
        <taxon>Ramalina</taxon>
    </lineage>
</organism>
<protein>
    <recommendedName>
        <fullName evidence="10">Homeobox domain-containing protein</fullName>
    </recommendedName>
</protein>
<keyword evidence="2 7" id="KW-0238">DNA-binding</keyword>
<feature type="region of interest" description="Disordered" evidence="9">
    <location>
        <begin position="640"/>
        <end position="662"/>
    </location>
</feature>
<dbReference type="PROSITE" id="PS00027">
    <property type="entry name" value="HOMEOBOX_1"/>
    <property type="match status" value="1"/>
</dbReference>
<keyword evidence="4" id="KW-0804">Transcription</keyword>